<dbReference type="EMBL" id="WXXV01000001">
    <property type="protein sequence ID" value="MBE7693836.1"/>
    <property type="molecule type" value="Genomic_DNA"/>
</dbReference>
<protein>
    <submittedName>
        <fullName evidence="1">Uncharacterized protein</fullName>
    </submittedName>
</protein>
<dbReference type="RefSeq" id="WP_101954830.1">
    <property type="nucleotide sequence ID" value="NZ_JAJHTL010000018.1"/>
</dbReference>
<accession>A0AAP1RDC3</accession>
<reference evidence="1 2" key="1">
    <citation type="journal article" date="2020" name="Int. J. Syst. Evol. Microbiol.">
        <title>Tenacibaculum piscium sp. nov., isolated from skin ulcers of sea-farmed fish, and description of Tenacibaculum finnmarkense sp. nov. with subdivision into genomovars finnmarkense and ulcerans.</title>
        <authorList>
            <person name="Olsen A.B."/>
            <person name="Spilsberg B."/>
            <person name="Nilsen H.K."/>
            <person name="Lagesen K."/>
            <person name="Gulla S."/>
            <person name="Avendano-Herrera R."/>
            <person name="Irgang R."/>
            <person name="Duchaud E."/>
            <person name="Colquhoun D.J."/>
        </authorList>
    </citation>
    <scope>NUCLEOTIDE SEQUENCE [LARGE SCALE GENOMIC DNA]</scope>
    <source>
        <strain evidence="1 2">TNO037</strain>
    </source>
</reference>
<evidence type="ECO:0000313" key="2">
    <source>
        <dbReference type="Proteomes" id="UP000806077"/>
    </source>
</evidence>
<name>A0AAP1RDC3_9FLAO</name>
<comment type="caution">
    <text evidence="1">The sequence shown here is derived from an EMBL/GenBank/DDBJ whole genome shotgun (WGS) entry which is preliminary data.</text>
</comment>
<proteinExistence type="predicted"/>
<dbReference type="Proteomes" id="UP000806077">
    <property type="component" value="Unassembled WGS sequence"/>
</dbReference>
<organism evidence="1 2">
    <name type="scientific">Tenacibaculum finnmarkense genomovar finnmarkense</name>
    <dbReference type="NCBI Taxonomy" id="1458503"/>
    <lineage>
        <taxon>Bacteria</taxon>
        <taxon>Pseudomonadati</taxon>
        <taxon>Bacteroidota</taxon>
        <taxon>Flavobacteriia</taxon>
        <taxon>Flavobacteriales</taxon>
        <taxon>Flavobacteriaceae</taxon>
        <taxon>Tenacibaculum</taxon>
        <taxon>Tenacibaculum finnmarkense</taxon>
    </lineage>
</organism>
<dbReference type="AlphaFoldDB" id="A0AAP1RDC3"/>
<keyword evidence="2" id="KW-1185">Reference proteome</keyword>
<sequence>MRNYSRGQGQKERRGSKREPKVVFSFEFLDIKQGQTFKQWDDKKDLLKLQELGQTLNKLTVWQSLAEQIIIQYDIQNTRKWDKNNMPKVSKWKYPNTVARTDIPWSKIELGRKLRLIGYLESNIFFVVFLDNNHQFFPSNA</sequence>
<evidence type="ECO:0000313" key="1">
    <source>
        <dbReference type="EMBL" id="MBE7693836.1"/>
    </source>
</evidence>
<gene>
    <name evidence="1" type="ORF">F7645_00095</name>
</gene>